<dbReference type="InterPro" id="IPR051087">
    <property type="entry name" value="Mitochondrial_ACSM"/>
</dbReference>
<comment type="caution">
    <text evidence="14">The sequence shown here is derived from an EMBL/GenBank/DDBJ whole genome shotgun (WGS) entry which is preliminary data.</text>
</comment>
<dbReference type="GO" id="GO:0006633">
    <property type="term" value="P:fatty acid biosynthetic process"/>
    <property type="evidence" value="ECO:0007669"/>
    <property type="project" value="TreeGrafter"/>
</dbReference>
<keyword evidence="9" id="KW-0496">Mitochondrion</keyword>
<keyword evidence="5" id="KW-0547">Nucleotide-binding</keyword>
<gene>
    <name evidence="14" type="ORF">JTE90_011904</name>
</gene>
<dbReference type="InterPro" id="IPR000873">
    <property type="entry name" value="AMP-dep_synth/lig_dom"/>
</dbReference>
<feature type="domain" description="AMP-binding enzyme C-terminal" evidence="13">
    <location>
        <begin position="498"/>
        <end position="578"/>
    </location>
</feature>
<dbReference type="Gene3D" id="3.40.50.12780">
    <property type="entry name" value="N-terminal domain of ligase-like"/>
    <property type="match status" value="1"/>
</dbReference>
<evidence type="ECO:0000256" key="3">
    <source>
        <dbReference type="ARBA" id="ARBA00022598"/>
    </source>
</evidence>
<sequence>MWVSARCCFYAAANRRVLVHCYANKAKYEYRPLCSKASRSGFDDYGSVRTSFDPVIPEKFNFAADVIDVWARKEKDGYRNASNPALWFVPEIGQEVKWNFQTLEYESKRVANALQEQCRINRGDNVIVMLPKLPEFWLVNIAAIRIGAVLSPGSMMLTKKDLAHRLSVFSPSCIIAHESVVDLIDEVSASFPTLKSKVIVAPSKARGKKDWIDFHQIQNAASDNHKCADTRSDESMAVFFTSGTTGQPKMAEHSHSSYGIGHLVTGKFFLDLTPETVMWSLSDTGWAKTAYSGIFGPWACGSCAFVHGMPRFNARTTLQVLSKFPVDTFCSAPMGYRSMLQEDLANHNFLKLSHCISAAEPLCPEIIDAWKAATGLQLYDGYGQTETVLIIGMFKCLEYKAGSMGKPAPGMDVVILDKNQNEVGPGINGEIALKKRNGSILGAFKGYRNEPEKTNKKVTDKYLLTGDVGYYDKDGYYWFVGRNDDIINSAGYRIGPFEVESALLEHPAVLEVAVISSPDASRGEVVKAFIVLKDAYLDKPETILIKQLQEHAKKITAPYKYPRKIEFVTELPKTTSGKIKRNELKQREWQKCK</sequence>
<dbReference type="InterPro" id="IPR045851">
    <property type="entry name" value="AMP-bd_C_sf"/>
</dbReference>
<evidence type="ECO:0000313" key="14">
    <source>
        <dbReference type="EMBL" id="KAG8190179.1"/>
    </source>
</evidence>
<dbReference type="FunFam" id="3.40.50.12780:FF:000007">
    <property type="entry name" value="Acyl-coenzyme A synthetase ACSM2A, mitochondrial"/>
    <property type="match status" value="1"/>
</dbReference>
<evidence type="ECO:0000256" key="4">
    <source>
        <dbReference type="ARBA" id="ARBA00022723"/>
    </source>
</evidence>
<protein>
    <recommendedName>
        <fullName evidence="10">medium-chain acyl-CoA ligase</fullName>
        <ecNumber evidence="10">6.2.1.2</ecNumber>
    </recommendedName>
</protein>
<evidence type="ECO:0000256" key="1">
    <source>
        <dbReference type="ARBA" id="ARBA00004173"/>
    </source>
</evidence>
<evidence type="ECO:0000256" key="8">
    <source>
        <dbReference type="ARBA" id="ARBA00023098"/>
    </source>
</evidence>
<dbReference type="FunFam" id="3.30.300.30:FF:000005">
    <property type="entry name" value="Acyl-coenzyme A synthetase ACSM5, mitochondrial"/>
    <property type="match status" value="1"/>
</dbReference>
<evidence type="ECO:0000256" key="7">
    <source>
        <dbReference type="ARBA" id="ARBA00022842"/>
    </source>
</evidence>
<evidence type="ECO:0000256" key="9">
    <source>
        <dbReference type="ARBA" id="ARBA00023128"/>
    </source>
</evidence>
<evidence type="ECO:0000256" key="6">
    <source>
        <dbReference type="ARBA" id="ARBA00022840"/>
    </source>
</evidence>
<dbReference type="GO" id="GO:0031956">
    <property type="term" value="F:medium-chain fatty acid-CoA ligase activity"/>
    <property type="evidence" value="ECO:0007669"/>
    <property type="project" value="UniProtKB-EC"/>
</dbReference>
<evidence type="ECO:0000256" key="5">
    <source>
        <dbReference type="ARBA" id="ARBA00022741"/>
    </source>
</evidence>
<evidence type="ECO:0000256" key="10">
    <source>
        <dbReference type="ARBA" id="ARBA00039009"/>
    </source>
</evidence>
<keyword evidence="8" id="KW-0443">Lipid metabolism</keyword>
<feature type="domain" description="AMP-dependent synthetase/ligase" evidence="12">
    <location>
        <begin position="80"/>
        <end position="447"/>
    </location>
</feature>
<name>A0AAV6V2T4_9ARAC</name>
<dbReference type="EMBL" id="JAFNEN010000191">
    <property type="protein sequence ID" value="KAG8190179.1"/>
    <property type="molecule type" value="Genomic_DNA"/>
</dbReference>
<keyword evidence="15" id="KW-1185">Reference proteome</keyword>
<dbReference type="GO" id="GO:0005759">
    <property type="term" value="C:mitochondrial matrix"/>
    <property type="evidence" value="ECO:0007669"/>
    <property type="project" value="TreeGrafter"/>
</dbReference>
<dbReference type="Pfam" id="PF00501">
    <property type="entry name" value="AMP-binding"/>
    <property type="match status" value="1"/>
</dbReference>
<dbReference type="PANTHER" id="PTHR43605">
    <property type="entry name" value="ACYL-COENZYME A SYNTHETASE"/>
    <property type="match status" value="1"/>
</dbReference>
<dbReference type="PANTHER" id="PTHR43605:SF10">
    <property type="entry name" value="ACYL-COA SYNTHETASE MEDIUM CHAIN FAMILY MEMBER 3"/>
    <property type="match status" value="1"/>
</dbReference>
<reference evidence="14 15" key="1">
    <citation type="journal article" date="2022" name="Nat. Ecol. Evol.">
        <title>A masculinizing supergene underlies an exaggerated male reproductive morph in a spider.</title>
        <authorList>
            <person name="Hendrickx F."/>
            <person name="De Corte Z."/>
            <person name="Sonet G."/>
            <person name="Van Belleghem S.M."/>
            <person name="Kostlbacher S."/>
            <person name="Vangestel C."/>
        </authorList>
    </citation>
    <scope>NUCLEOTIDE SEQUENCE [LARGE SCALE GENOMIC DNA]</scope>
    <source>
        <strain evidence="14">W744_W776</strain>
    </source>
</reference>
<proteinExistence type="inferred from homology"/>
<dbReference type="AlphaFoldDB" id="A0AAV6V2T4"/>
<dbReference type="PROSITE" id="PS00455">
    <property type="entry name" value="AMP_BINDING"/>
    <property type="match status" value="1"/>
</dbReference>
<keyword evidence="4" id="KW-0479">Metal-binding</keyword>
<accession>A0AAV6V2T4</accession>
<evidence type="ECO:0000256" key="11">
    <source>
        <dbReference type="ARBA" id="ARBA00048477"/>
    </source>
</evidence>
<dbReference type="GO" id="GO:0046872">
    <property type="term" value="F:metal ion binding"/>
    <property type="evidence" value="ECO:0007669"/>
    <property type="project" value="UniProtKB-KW"/>
</dbReference>
<dbReference type="InterPro" id="IPR020845">
    <property type="entry name" value="AMP-binding_CS"/>
</dbReference>
<keyword evidence="3" id="KW-0436">Ligase</keyword>
<evidence type="ECO:0000259" key="13">
    <source>
        <dbReference type="Pfam" id="PF13193"/>
    </source>
</evidence>
<dbReference type="Proteomes" id="UP000827092">
    <property type="component" value="Unassembled WGS sequence"/>
</dbReference>
<dbReference type="GO" id="GO:0006637">
    <property type="term" value="P:acyl-CoA metabolic process"/>
    <property type="evidence" value="ECO:0007669"/>
    <property type="project" value="TreeGrafter"/>
</dbReference>
<comment type="catalytic activity">
    <reaction evidence="11">
        <text>a medium-chain fatty acid + ATP + CoA = a medium-chain fatty acyl-CoA + AMP + diphosphate</text>
        <dbReference type="Rhea" id="RHEA:48340"/>
        <dbReference type="ChEBI" id="CHEBI:30616"/>
        <dbReference type="ChEBI" id="CHEBI:33019"/>
        <dbReference type="ChEBI" id="CHEBI:57287"/>
        <dbReference type="ChEBI" id="CHEBI:59558"/>
        <dbReference type="ChEBI" id="CHEBI:90546"/>
        <dbReference type="ChEBI" id="CHEBI:456215"/>
        <dbReference type="EC" id="6.2.1.2"/>
    </reaction>
    <physiologicalReaction direction="left-to-right" evidence="11">
        <dbReference type="Rhea" id="RHEA:48341"/>
    </physiologicalReaction>
</comment>
<keyword evidence="7" id="KW-0460">Magnesium</keyword>
<evidence type="ECO:0000259" key="12">
    <source>
        <dbReference type="Pfam" id="PF00501"/>
    </source>
</evidence>
<evidence type="ECO:0000256" key="2">
    <source>
        <dbReference type="ARBA" id="ARBA00006432"/>
    </source>
</evidence>
<dbReference type="InterPro" id="IPR025110">
    <property type="entry name" value="AMP-bd_C"/>
</dbReference>
<evidence type="ECO:0000313" key="15">
    <source>
        <dbReference type="Proteomes" id="UP000827092"/>
    </source>
</evidence>
<keyword evidence="6" id="KW-0067">ATP-binding</keyword>
<dbReference type="InterPro" id="IPR042099">
    <property type="entry name" value="ANL_N_sf"/>
</dbReference>
<dbReference type="SUPFAM" id="SSF56801">
    <property type="entry name" value="Acetyl-CoA synthetase-like"/>
    <property type="match status" value="1"/>
</dbReference>
<dbReference type="GO" id="GO:0005524">
    <property type="term" value="F:ATP binding"/>
    <property type="evidence" value="ECO:0007669"/>
    <property type="project" value="UniProtKB-KW"/>
</dbReference>
<comment type="similarity">
    <text evidence="2">Belongs to the ATP-dependent AMP-binding enzyme family.</text>
</comment>
<organism evidence="14 15">
    <name type="scientific">Oedothorax gibbosus</name>
    <dbReference type="NCBI Taxonomy" id="931172"/>
    <lineage>
        <taxon>Eukaryota</taxon>
        <taxon>Metazoa</taxon>
        <taxon>Ecdysozoa</taxon>
        <taxon>Arthropoda</taxon>
        <taxon>Chelicerata</taxon>
        <taxon>Arachnida</taxon>
        <taxon>Araneae</taxon>
        <taxon>Araneomorphae</taxon>
        <taxon>Entelegynae</taxon>
        <taxon>Araneoidea</taxon>
        <taxon>Linyphiidae</taxon>
        <taxon>Erigoninae</taxon>
        <taxon>Oedothorax</taxon>
    </lineage>
</organism>
<dbReference type="Gene3D" id="3.30.300.30">
    <property type="match status" value="1"/>
</dbReference>
<dbReference type="Pfam" id="PF13193">
    <property type="entry name" value="AMP-binding_C"/>
    <property type="match status" value="1"/>
</dbReference>
<comment type="subcellular location">
    <subcellularLocation>
        <location evidence="1">Mitochondrion</location>
    </subcellularLocation>
</comment>
<dbReference type="EC" id="6.2.1.2" evidence="10"/>
<dbReference type="GO" id="GO:0004321">
    <property type="term" value="F:fatty-acyl-CoA synthase activity"/>
    <property type="evidence" value="ECO:0007669"/>
    <property type="project" value="TreeGrafter"/>
</dbReference>